<keyword evidence="1" id="KW-0812">Transmembrane</keyword>
<feature type="transmembrane region" description="Helical" evidence="1">
    <location>
        <begin position="133"/>
        <end position="155"/>
    </location>
</feature>
<feature type="transmembrane region" description="Helical" evidence="1">
    <location>
        <begin position="21"/>
        <end position="39"/>
    </location>
</feature>
<protein>
    <submittedName>
        <fullName evidence="2">DUF2975 domain-containing protein</fullName>
    </submittedName>
</protein>
<gene>
    <name evidence="2" type="ORF">O4G74_05605</name>
</gene>
<keyword evidence="1" id="KW-0472">Membrane</keyword>
<dbReference type="Proteomes" id="UP001083770">
    <property type="component" value="Unassembled WGS sequence"/>
</dbReference>
<feature type="transmembrane region" description="Helical" evidence="1">
    <location>
        <begin position="105"/>
        <end position="127"/>
    </location>
</feature>
<comment type="caution">
    <text evidence="2">The sequence shown here is derived from an EMBL/GenBank/DDBJ whole genome shotgun (WGS) entry which is preliminary data.</text>
</comment>
<name>A0ABT4LT81_9PROT</name>
<feature type="transmembrane region" description="Helical" evidence="1">
    <location>
        <begin position="59"/>
        <end position="84"/>
    </location>
</feature>
<dbReference type="InterPro" id="IPR021354">
    <property type="entry name" value="DUF2975"/>
</dbReference>
<sequence length="172" mass="18053">MSYENQSNGSGKAGSYDTLSVLAWIAVAILALNVSYFVGEEVGGQYFESGADILPLLSGITIGLLKAGPTIFIAFALADFASFFGRCGKGDVFTARNLKTLRQGADSLIWAAVTSAVIIPAVLGWAGDETSRNIFSFTDLALGVGLMGFALHGLAGVFEDAIVLKDDNDQFV</sequence>
<keyword evidence="1" id="KW-1133">Transmembrane helix</keyword>
<reference evidence="2" key="1">
    <citation type="submission" date="2022-12" db="EMBL/GenBank/DDBJ databases">
        <title>Bacterial isolates from different developmental stages of Nematostella vectensis.</title>
        <authorList>
            <person name="Fraune S."/>
        </authorList>
    </citation>
    <scope>NUCLEOTIDE SEQUENCE</scope>
    <source>
        <strain evidence="2">G21632-S1</strain>
    </source>
</reference>
<evidence type="ECO:0000313" key="2">
    <source>
        <dbReference type="EMBL" id="MCZ4297530.1"/>
    </source>
</evidence>
<keyword evidence="3" id="KW-1185">Reference proteome</keyword>
<proteinExistence type="predicted"/>
<accession>A0ABT4LT81</accession>
<evidence type="ECO:0000313" key="3">
    <source>
        <dbReference type="Proteomes" id="UP001083770"/>
    </source>
</evidence>
<dbReference type="Pfam" id="PF11188">
    <property type="entry name" value="DUF2975"/>
    <property type="match status" value="1"/>
</dbReference>
<organism evidence="2 3">
    <name type="scientific">Henriciella marina</name>
    <dbReference type="NCBI Taxonomy" id="453851"/>
    <lineage>
        <taxon>Bacteria</taxon>
        <taxon>Pseudomonadati</taxon>
        <taxon>Pseudomonadota</taxon>
        <taxon>Alphaproteobacteria</taxon>
        <taxon>Hyphomonadales</taxon>
        <taxon>Hyphomonadaceae</taxon>
        <taxon>Henriciella</taxon>
    </lineage>
</organism>
<dbReference type="RefSeq" id="WP_269401664.1">
    <property type="nucleotide sequence ID" value="NZ_JAPWGW010000001.1"/>
</dbReference>
<evidence type="ECO:0000256" key="1">
    <source>
        <dbReference type="SAM" id="Phobius"/>
    </source>
</evidence>
<dbReference type="EMBL" id="JAPWGW010000001">
    <property type="protein sequence ID" value="MCZ4297530.1"/>
    <property type="molecule type" value="Genomic_DNA"/>
</dbReference>